<dbReference type="EMBL" id="JBBMFL010000003">
    <property type="protein sequence ID" value="MEQ2544201.1"/>
    <property type="molecule type" value="Genomic_DNA"/>
</dbReference>
<protein>
    <submittedName>
        <fullName evidence="1">Uncharacterized protein</fullName>
    </submittedName>
</protein>
<sequence length="322" mass="37676">MIDRIIMQVAGISDGLIEDKLDEFLPIFDEAKNLRRGQWRSLKLTYYHTYSLLRITGSLHKFAKKHNYKPFTFREAAETLRGIATFLGVPLSAFRINSIEIGVNISMGETPMKYIETISEYKGNKFIPMPPRSGTNKIYGRKCKMAEYDIKFYDKIADYILEKKIKAADREKLPKNLLRYEIKLSRKQLMTFGFPDPTAENLLKRRYAIFCVYLLRSIMKDIVFTNDIVDYSKIPDCSSKVLQNRIKRYIFAVSDGYDRYLAYLKDYVGDDEYTKAKRSKASLIKSMQPFLYGKYETELKERFAEEVATVHDYKRAVKSKKV</sequence>
<organism evidence="1 2">
    <name type="scientific">Alistipes intestinihominis</name>
    <dbReference type="NCBI Taxonomy" id="3133172"/>
    <lineage>
        <taxon>Bacteria</taxon>
        <taxon>Pseudomonadati</taxon>
        <taxon>Bacteroidota</taxon>
        <taxon>Bacteroidia</taxon>
        <taxon>Bacteroidales</taxon>
        <taxon>Rikenellaceae</taxon>
        <taxon>Alistipes</taxon>
    </lineage>
</organism>
<proteinExistence type="predicted"/>
<name>A0ABV1GUW7_9BACT</name>
<reference evidence="1 2" key="1">
    <citation type="submission" date="2024-03" db="EMBL/GenBank/DDBJ databases">
        <title>Human intestinal bacterial collection.</title>
        <authorList>
            <person name="Pauvert C."/>
            <person name="Hitch T.C.A."/>
            <person name="Clavel T."/>
        </authorList>
    </citation>
    <scope>NUCLEOTIDE SEQUENCE [LARGE SCALE GENOMIC DNA]</scope>
    <source>
        <strain evidence="1 2">CLA-KB-H122</strain>
    </source>
</reference>
<accession>A0ABV1GUW7</accession>
<comment type="caution">
    <text evidence="1">The sequence shown here is derived from an EMBL/GenBank/DDBJ whole genome shotgun (WGS) entry which is preliminary data.</text>
</comment>
<evidence type="ECO:0000313" key="2">
    <source>
        <dbReference type="Proteomes" id="UP001460202"/>
    </source>
</evidence>
<keyword evidence="2" id="KW-1185">Reference proteome</keyword>
<dbReference type="Proteomes" id="UP001460202">
    <property type="component" value="Unassembled WGS sequence"/>
</dbReference>
<evidence type="ECO:0000313" key="1">
    <source>
        <dbReference type="EMBL" id="MEQ2544201.1"/>
    </source>
</evidence>
<dbReference type="RefSeq" id="WP_217955235.1">
    <property type="nucleotide sequence ID" value="NZ_JBBMFL010000003.1"/>
</dbReference>
<gene>
    <name evidence="1" type="ORF">WMO46_04465</name>
</gene>